<name>A0A809RGZ5_9PROT</name>
<dbReference type="KEGG" id="sniv:SFSGTM_15430"/>
<reference evidence="3" key="1">
    <citation type="submission" date="2019-11" db="EMBL/GenBank/DDBJ databases">
        <title>Isolation and characterization of a novel species in the genus Sulfuriferula.</title>
        <authorList>
            <person name="Mochizuki J."/>
            <person name="Kojima H."/>
            <person name="Fukui M."/>
        </authorList>
    </citation>
    <scope>NUCLEOTIDE SEQUENCE [LARGE SCALE GENOMIC DNA]</scope>
    <source>
        <strain evidence="3">SGTM</strain>
    </source>
</reference>
<sequence length="195" mass="21268">MTAYAGDLETVESGKSGHFTTPNPELQYMLALHDQYTSEQPYSSTTAVAAQTATVAPDSQPIRFGTGADGKNYLLPAEEIVGFNILLNRFNYYFIDKQVYGTTLQSVGDNLHGKWIVDSDPFAVNQFMHPYQGSVYFGLARSSGLDFWESMGYTFGGSLLWEIAGETGAPSINDLVTTGFGGSLLGEPLFRMANE</sequence>
<dbReference type="AlphaFoldDB" id="A0A809RGZ5"/>
<dbReference type="InterPro" id="IPR025079">
    <property type="entry name" value="DUF3943"/>
</dbReference>
<keyword evidence="3" id="KW-1185">Reference proteome</keyword>
<evidence type="ECO:0000259" key="1">
    <source>
        <dbReference type="Pfam" id="PF13084"/>
    </source>
</evidence>
<dbReference type="Proteomes" id="UP000463939">
    <property type="component" value="Chromosome"/>
</dbReference>
<accession>A0A809RGZ5</accession>
<evidence type="ECO:0000313" key="3">
    <source>
        <dbReference type="Proteomes" id="UP000463939"/>
    </source>
</evidence>
<protein>
    <recommendedName>
        <fullName evidence="1">DUF3943 domain-containing protein</fullName>
    </recommendedName>
</protein>
<dbReference type="Pfam" id="PF13084">
    <property type="entry name" value="DUF3943"/>
    <property type="match status" value="1"/>
</dbReference>
<feature type="domain" description="DUF3943" evidence="1">
    <location>
        <begin position="115"/>
        <end position="194"/>
    </location>
</feature>
<proteinExistence type="predicted"/>
<dbReference type="EMBL" id="AP021881">
    <property type="protein sequence ID" value="BBP00835.1"/>
    <property type="molecule type" value="Genomic_DNA"/>
</dbReference>
<evidence type="ECO:0000313" key="2">
    <source>
        <dbReference type="EMBL" id="BBP00835.1"/>
    </source>
</evidence>
<gene>
    <name evidence="2" type="ORF">SFSGTM_15430</name>
</gene>
<organism evidence="2 3">
    <name type="scientific">Sulfuriferula nivalis</name>
    <dbReference type="NCBI Taxonomy" id="2675298"/>
    <lineage>
        <taxon>Bacteria</taxon>
        <taxon>Pseudomonadati</taxon>
        <taxon>Pseudomonadota</taxon>
        <taxon>Betaproteobacteria</taxon>
        <taxon>Nitrosomonadales</taxon>
        <taxon>Sulfuricellaceae</taxon>
        <taxon>Sulfuriferula</taxon>
    </lineage>
</organism>